<evidence type="ECO:0000256" key="1">
    <source>
        <dbReference type="ARBA" id="ARBA00022729"/>
    </source>
</evidence>
<feature type="transmembrane region" description="Helical" evidence="3">
    <location>
        <begin position="12"/>
        <end position="32"/>
    </location>
</feature>
<evidence type="ECO:0000256" key="2">
    <source>
        <dbReference type="SAM" id="MobiDB-lite"/>
    </source>
</evidence>
<dbReference type="NCBIfam" id="TIGR04409">
    <property type="entry name" value="LptC_YrbK"/>
    <property type="match status" value="1"/>
</dbReference>
<keyword evidence="3" id="KW-0812">Transmembrane</keyword>
<sequence>MLDLARKKRRYVYLGIIFICFSLLALSVSGLFRFTTYVKKEEKPILKEIIDEDSKKKQQQTQVPGTNDITQEIYGLYLPSYDDNGKEVSVIRGAYTIFFDNKIYKITNPEVEFAGDGDKDGNDKQSKGVVITSDFGEMDKTNNKGFLYDNVITRFGEDLEIYTEDLTYSPEDNKVNTDGPVTVKGGRMKVTGTGFEVSLSDARAVIKNDPDMEIISNEDEVFIFSDEGSPANKNIAENIFIRASGELVFEHKKKLATFYDNVRTSKGKATIFSDKLSIPFDSELESMEQVIASGNVLASDGEKNAKGETLTWDTEKEIAILEDDPVAEYSEDKLSITAPKIIFSKVHGKMDVPVAGQLTTTMNLKSKKQEEKDANKKTETTETTIASSDKTTSYDDVTISWKGKMSFAQDTNLAIFEDDVVATKEDTTLYCEWLEMRFDNENNLLEEMEATKLVHMIEKRGDTYREAKGDKLIWTSSKDYTELYGNNPLASVKDNKKQVFAPKITFIESEEKMLAEGKGYLLSKSKSKKKNKESKKKYKKSKKEATGFLGFNQQEKLFIEEELIRKSNLFAMKESPTKTSLLRINWTKEMIYNGSSNVANFYEMIKVTKEKEKLNCDRLDVFFDDQDQARTATAFGNVYFLSPDSDNTEGLGTLLEWDLIKDKAVLTGNPLAELRRSDNRTFSKKIYFDISTNRVHWKGRPHWKVYHTGKYSGQENQDTKDDK</sequence>
<dbReference type="GO" id="GO:0015221">
    <property type="term" value="F:lipopolysaccharide transmembrane transporter activity"/>
    <property type="evidence" value="ECO:0007669"/>
    <property type="project" value="InterPro"/>
</dbReference>
<proteinExistence type="predicted"/>
<dbReference type="InterPro" id="IPR010664">
    <property type="entry name" value="LipoPS_assembly_LptC-rel"/>
</dbReference>
<dbReference type="InterPro" id="IPR005653">
    <property type="entry name" value="OstA-like_N"/>
</dbReference>
<dbReference type="InterPro" id="IPR026265">
    <property type="entry name" value="LptC"/>
</dbReference>
<evidence type="ECO:0000256" key="3">
    <source>
        <dbReference type="SAM" id="Phobius"/>
    </source>
</evidence>
<dbReference type="InterPro" id="IPR052037">
    <property type="entry name" value="LPS_export_LptA"/>
</dbReference>
<feature type="domain" description="Organic solvent tolerance-like N-terminal" evidence="4">
    <location>
        <begin position="406"/>
        <end position="510"/>
    </location>
</feature>
<comment type="caution">
    <text evidence="5">The sequence shown here is derived from an EMBL/GenBank/DDBJ whole genome shotgun (WGS) entry which is preliminary data.</text>
</comment>
<evidence type="ECO:0000259" key="4">
    <source>
        <dbReference type="Pfam" id="PF03968"/>
    </source>
</evidence>
<keyword evidence="1" id="KW-0732">Signal</keyword>
<dbReference type="GO" id="GO:0005886">
    <property type="term" value="C:plasma membrane"/>
    <property type="evidence" value="ECO:0007669"/>
    <property type="project" value="InterPro"/>
</dbReference>
<protein>
    <submittedName>
        <fullName evidence="5">Lipopolysaccharide export system protein LptA</fullName>
    </submittedName>
</protein>
<keyword evidence="3" id="KW-1133">Transmembrane helix</keyword>
<keyword evidence="3" id="KW-0472">Membrane</keyword>
<dbReference type="AlphaFoldDB" id="A0A941W3G9"/>
<dbReference type="Pfam" id="PF06835">
    <property type="entry name" value="LptC"/>
    <property type="match status" value="1"/>
</dbReference>
<feature type="domain" description="Organic solvent tolerance-like N-terminal" evidence="4">
    <location>
        <begin position="247"/>
        <end position="345"/>
    </location>
</feature>
<feature type="compositionally biased region" description="Basic and acidic residues" evidence="2">
    <location>
        <begin position="367"/>
        <end position="380"/>
    </location>
</feature>
<accession>A0A941W3G9</accession>
<dbReference type="PANTHER" id="PTHR36504:SF1">
    <property type="entry name" value="LIPOPOLYSACCHARIDE EXPORT SYSTEM PROTEIN LPTA"/>
    <property type="match status" value="1"/>
</dbReference>
<reference evidence="5" key="1">
    <citation type="journal article" date="2021" name="ISME J.">
        <title>Fine-scale metabolic discontinuity in a stratified prokaryote microbiome of a Red Sea deep halocline.</title>
        <authorList>
            <person name="Michoud G."/>
            <person name="Ngugi D.K."/>
            <person name="Barozzi A."/>
            <person name="Merlino G."/>
            <person name="Calleja M.L."/>
            <person name="Delgado-Huertas A."/>
            <person name="Moran X.A.G."/>
            <person name="Daffonchio D."/>
        </authorList>
    </citation>
    <scope>NUCLEOTIDE SEQUENCE</scope>
    <source>
        <strain evidence="5">SuakinDeep_MAG55_1</strain>
    </source>
</reference>
<dbReference type="Gene3D" id="2.60.450.10">
    <property type="entry name" value="Lipopolysaccharide (LPS) transport protein A like domain"/>
    <property type="match status" value="4"/>
</dbReference>
<dbReference type="PANTHER" id="PTHR36504">
    <property type="entry name" value="LIPOPOLYSACCHARIDE EXPORT SYSTEM PROTEIN LPTA"/>
    <property type="match status" value="1"/>
</dbReference>
<name>A0A941W3G9_9BACT</name>
<dbReference type="GO" id="GO:0009279">
    <property type="term" value="C:cell outer membrane"/>
    <property type="evidence" value="ECO:0007669"/>
    <property type="project" value="TreeGrafter"/>
</dbReference>
<feature type="domain" description="Organic solvent tolerance-like N-terminal" evidence="4">
    <location>
        <begin position="592"/>
        <end position="693"/>
    </location>
</feature>
<organism evidence="5 6">
    <name type="scientific">Candidatus Scalindua arabica</name>
    <dbReference type="NCBI Taxonomy" id="1127984"/>
    <lineage>
        <taxon>Bacteria</taxon>
        <taxon>Pseudomonadati</taxon>
        <taxon>Planctomycetota</taxon>
        <taxon>Candidatus Brocadiia</taxon>
        <taxon>Candidatus Brocadiales</taxon>
        <taxon>Candidatus Scalinduaceae</taxon>
        <taxon>Candidatus Scalindua</taxon>
    </lineage>
</organism>
<dbReference type="Proteomes" id="UP000722750">
    <property type="component" value="Unassembled WGS sequence"/>
</dbReference>
<gene>
    <name evidence="5" type="ORF">MAG551_01908</name>
</gene>
<dbReference type="GO" id="GO:0030288">
    <property type="term" value="C:outer membrane-bounded periplasmic space"/>
    <property type="evidence" value="ECO:0007669"/>
    <property type="project" value="TreeGrafter"/>
</dbReference>
<dbReference type="EMBL" id="JAANXD010000075">
    <property type="protein sequence ID" value="MBS1258844.1"/>
    <property type="molecule type" value="Genomic_DNA"/>
</dbReference>
<dbReference type="GO" id="GO:0017089">
    <property type="term" value="F:glycolipid transfer activity"/>
    <property type="evidence" value="ECO:0007669"/>
    <property type="project" value="TreeGrafter"/>
</dbReference>
<evidence type="ECO:0000313" key="5">
    <source>
        <dbReference type="EMBL" id="MBS1258844.1"/>
    </source>
</evidence>
<feature type="region of interest" description="Disordered" evidence="2">
    <location>
        <begin position="365"/>
        <end position="389"/>
    </location>
</feature>
<evidence type="ECO:0000313" key="6">
    <source>
        <dbReference type="Proteomes" id="UP000722750"/>
    </source>
</evidence>
<dbReference type="Pfam" id="PF03968">
    <property type="entry name" value="LptD_N"/>
    <property type="match status" value="3"/>
</dbReference>